<dbReference type="PROSITE" id="PS50931">
    <property type="entry name" value="HTH_LYSR"/>
    <property type="match status" value="1"/>
</dbReference>
<dbReference type="PANTHER" id="PTHR30537">
    <property type="entry name" value="HTH-TYPE TRANSCRIPTIONAL REGULATOR"/>
    <property type="match status" value="1"/>
</dbReference>
<proteinExistence type="inferred from homology"/>
<dbReference type="Gene3D" id="3.40.190.10">
    <property type="entry name" value="Periplasmic binding protein-like II"/>
    <property type="match status" value="2"/>
</dbReference>
<reference evidence="6 7" key="1">
    <citation type="submission" date="2019-10" db="EMBL/GenBank/DDBJ databases">
        <title>Epibacterium sp. nov., isolated from seawater.</title>
        <authorList>
            <person name="Zhang X."/>
            <person name="Li N."/>
        </authorList>
    </citation>
    <scope>NUCLEOTIDE SEQUENCE [LARGE SCALE GENOMIC DNA]</scope>
    <source>
        <strain evidence="6 7">SM1969</strain>
    </source>
</reference>
<dbReference type="AlphaFoldDB" id="A0A844B0M8"/>
<evidence type="ECO:0000256" key="2">
    <source>
        <dbReference type="ARBA" id="ARBA00023015"/>
    </source>
</evidence>
<dbReference type="GO" id="GO:0043565">
    <property type="term" value="F:sequence-specific DNA binding"/>
    <property type="evidence" value="ECO:0007669"/>
    <property type="project" value="TreeGrafter"/>
</dbReference>
<evidence type="ECO:0000256" key="4">
    <source>
        <dbReference type="ARBA" id="ARBA00023163"/>
    </source>
</evidence>
<dbReference type="PANTHER" id="PTHR30537:SF74">
    <property type="entry name" value="HTH-TYPE TRANSCRIPTIONAL REGULATOR TRPI"/>
    <property type="match status" value="1"/>
</dbReference>
<feature type="domain" description="HTH lysR-type" evidence="5">
    <location>
        <begin position="11"/>
        <end position="68"/>
    </location>
</feature>
<dbReference type="Proteomes" id="UP000436694">
    <property type="component" value="Unassembled WGS sequence"/>
</dbReference>
<keyword evidence="2" id="KW-0805">Transcription regulation</keyword>
<evidence type="ECO:0000259" key="5">
    <source>
        <dbReference type="PROSITE" id="PS50931"/>
    </source>
</evidence>
<evidence type="ECO:0000313" key="6">
    <source>
        <dbReference type="EMBL" id="MQY43842.1"/>
    </source>
</evidence>
<dbReference type="InterPro" id="IPR000847">
    <property type="entry name" value="LysR_HTH_N"/>
</dbReference>
<dbReference type="EMBL" id="WIXK01000008">
    <property type="protein sequence ID" value="MQY43842.1"/>
    <property type="molecule type" value="Genomic_DNA"/>
</dbReference>
<evidence type="ECO:0000313" key="7">
    <source>
        <dbReference type="Proteomes" id="UP000436694"/>
    </source>
</evidence>
<dbReference type="Pfam" id="PF00126">
    <property type="entry name" value="HTH_1"/>
    <property type="match status" value="1"/>
</dbReference>
<evidence type="ECO:0000256" key="1">
    <source>
        <dbReference type="ARBA" id="ARBA00009437"/>
    </source>
</evidence>
<keyword evidence="7" id="KW-1185">Reference proteome</keyword>
<dbReference type="PRINTS" id="PR00039">
    <property type="entry name" value="HTHLYSR"/>
</dbReference>
<dbReference type="SUPFAM" id="SSF53850">
    <property type="entry name" value="Periplasmic binding protein-like II"/>
    <property type="match status" value="1"/>
</dbReference>
<dbReference type="GO" id="GO:0006351">
    <property type="term" value="P:DNA-templated transcription"/>
    <property type="evidence" value="ECO:0007669"/>
    <property type="project" value="TreeGrafter"/>
</dbReference>
<name>A0A844B0M8_9RHOB</name>
<dbReference type="InterPro" id="IPR005119">
    <property type="entry name" value="LysR_subst-bd"/>
</dbReference>
<dbReference type="Pfam" id="PF03466">
    <property type="entry name" value="LysR_substrate"/>
    <property type="match status" value="1"/>
</dbReference>
<dbReference type="InterPro" id="IPR036388">
    <property type="entry name" value="WH-like_DNA-bd_sf"/>
</dbReference>
<keyword evidence="3" id="KW-0238">DNA-binding</keyword>
<dbReference type="GO" id="GO:0003700">
    <property type="term" value="F:DNA-binding transcription factor activity"/>
    <property type="evidence" value="ECO:0007669"/>
    <property type="project" value="InterPro"/>
</dbReference>
<comment type="similarity">
    <text evidence="1">Belongs to the LysR transcriptional regulatory family.</text>
</comment>
<comment type="caution">
    <text evidence="6">The sequence shown here is derived from an EMBL/GenBank/DDBJ whole genome shotgun (WGS) entry which is preliminary data.</text>
</comment>
<sequence length="312" mass="34498">MDIFRPRTQPPSLSALICFEAAARHESFTAAAEELGLTQSAVSKTIRELEATLGVQLFRRVGRGIKLSAVGRSYAADTTRDLHKLEHSRHRAMLLGQGKHLLRVATLPTFTNLWLVPRLPEFLSTHPEIELEFATRLLPFDLGADSFDLAFHYGLQNWPDTRMIPLFGEEMLPVCTPEFQAAHGLGSPATIYKMRLLHMTSRPRAWSDWFQHAGIHALPPAPGLSFDQYGMVINAALSGLGVALVPRHMVAPELRTNQLIALAPKMPASDTAYYIVHPTGPLSQSAKAFVSWVQGLTAEVKPYGMSAQQKDN</sequence>
<dbReference type="RefSeq" id="WP_153548737.1">
    <property type="nucleotide sequence ID" value="NZ_WIXK01000008.1"/>
</dbReference>
<accession>A0A844B0M8</accession>
<keyword evidence="4" id="KW-0804">Transcription</keyword>
<organism evidence="6 7">
    <name type="scientific">Tritonibacter aquimaris</name>
    <dbReference type="NCBI Taxonomy" id="2663379"/>
    <lineage>
        <taxon>Bacteria</taxon>
        <taxon>Pseudomonadati</taxon>
        <taxon>Pseudomonadota</taxon>
        <taxon>Alphaproteobacteria</taxon>
        <taxon>Rhodobacterales</taxon>
        <taxon>Paracoccaceae</taxon>
        <taxon>Tritonibacter</taxon>
    </lineage>
</organism>
<gene>
    <name evidence="6" type="ORF">GG681_14445</name>
</gene>
<dbReference type="SUPFAM" id="SSF46785">
    <property type="entry name" value="Winged helix' DNA-binding domain"/>
    <property type="match status" value="1"/>
</dbReference>
<dbReference type="Gene3D" id="1.10.10.10">
    <property type="entry name" value="Winged helix-like DNA-binding domain superfamily/Winged helix DNA-binding domain"/>
    <property type="match status" value="1"/>
</dbReference>
<dbReference type="FunFam" id="1.10.10.10:FF:000001">
    <property type="entry name" value="LysR family transcriptional regulator"/>
    <property type="match status" value="1"/>
</dbReference>
<evidence type="ECO:0000256" key="3">
    <source>
        <dbReference type="ARBA" id="ARBA00023125"/>
    </source>
</evidence>
<dbReference type="InterPro" id="IPR058163">
    <property type="entry name" value="LysR-type_TF_proteobact-type"/>
</dbReference>
<protein>
    <submittedName>
        <fullName evidence="6">LysR family transcriptional regulator</fullName>
    </submittedName>
</protein>
<dbReference type="InterPro" id="IPR036390">
    <property type="entry name" value="WH_DNA-bd_sf"/>
</dbReference>